<dbReference type="Proteomes" id="UP000054725">
    <property type="component" value="Unassembled WGS sequence"/>
</dbReference>
<feature type="transmembrane region" description="Helical" evidence="1">
    <location>
        <begin position="7"/>
        <end position="26"/>
    </location>
</feature>
<reference evidence="2 3" key="1">
    <citation type="submission" date="2015-11" db="EMBL/GenBank/DDBJ databases">
        <title>Genomic analysis of 38 Legionella species identifies large and diverse effector repertoires.</title>
        <authorList>
            <person name="Burstein D."/>
            <person name="Amaro F."/>
            <person name="Zusman T."/>
            <person name="Lifshitz Z."/>
            <person name="Cohen O."/>
            <person name="Gilbert J.A."/>
            <person name="Pupko T."/>
            <person name="Shuman H.A."/>
            <person name="Segal G."/>
        </authorList>
    </citation>
    <scope>NUCLEOTIDE SEQUENCE [LARGE SCALE GENOMIC DNA]</scope>
    <source>
        <strain evidence="2 3">ATCC 49506</strain>
    </source>
</reference>
<keyword evidence="1" id="KW-0812">Transmembrane</keyword>
<keyword evidence="1" id="KW-1133">Transmembrane helix</keyword>
<proteinExistence type="predicted"/>
<gene>
    <name evidence="2" type="ORF">Lnau_3122</name>
</gene>
<accession>A0A0W0WIY8</accession>
<evidence type="ECO:0000313" key="3">
    <source>
        <dbReference type="Proteomes" id="UP000054725"/>
    </source>
</evidence>
<organism evidence="2 3">
    <name type="scientific">Legionella nautarum</name>
    <dbReference type="NCBI Taxonomy" id="45070"/>
    <lineage>
        <taxon>Bacteria</taxon>
        <taxon>Pseudomonadati</taxon>
        <taxon>Pseudomonadota</taxon>
        <taxon>Gammaproteobacteria</taxon>
        <taxon>Legionellales</taxon>
        <taxon>Legionellaceae</taxon>
        <taxon>Legionella</taxon>
    </lineage>
</organism>
<comment type="caution">
    <text evidence="2">The sequence shown here is derived from an EMBL/GenBank/DDBJ whole genome shotgun (WGS) entry which is preliminary data.</text>
</comment>
<dbReference type="EMBL" id="LNYO01000027">
    <property type="protein sequence ID" value="KTD32211.1"/>
    <property type="molecule type" value="Genomic_DNA"/>
</dbReference>
<keyword evidence="3" id="KW-1185">Reference proteome</keyword>
<keyword evidence="1" id="KW-0472">Membrane</keyword>
<evidence type="ECO:0000256" key="1">
    <source>
        <dbReference type="SAM" id="Phobius"/>
    </source>
</evidence>
<feature type="transmembrane region" description="Helical" evidence="1">
    <location>
        <begin position="38"/>
        <end position="58"/>
    </location>
</feature>
<name>A0A0W0WIY8_9GAMM</name>
<protein>
    <submittedName>
        <fullName evidence="2">Uncharacterized protein</fullName>
    </submittedName>
</protein>
<dbReference type="PATRIC" id="fig|45070.6.peg.3296"/>
<sequence length="83" mass="9071">MIKTLCSAPFVIAITIILLFVFYLTGLESNPQDILATAFKPLLVGFMGLFSLQCSYIGPLHFSSIDCKTEFVLSSYSLGLAQT</sequence>
<dbReference type="AlphaFoldDB" id="A0A0W0WIY8"/>
<evidence type="ECO:0000313" key="2">
    <source>
        <dbReference type="EMBL" id="KTD32211.1"/>
    </source>
</evidence>